<evidence type="ECO:0000256" key="11">
    <source>
        <dbReference type="SAM" id="SignalP"/>
    </source>
</evidence>
<comment type="subcellular location">
    <subcellularLocation>
        <location evidence="1">Endoplasmic reticulum membrane</location>
        <topology evidence="1">Single-pass type I membrane protein</topology>
    </subcellularLocation>
</comment>
<dbReference type="GO" id="GO:0006078">
    <property type="term" value="P:(1-&gt;6)-beta-D-glucan biosynthetic process"/>
    <property type="evidence" value="ECO:0007669"/>
    <property type="project" value="TreeGrafter"/>
</dbReference>
<keyword evidence="6" id="KW-0256">Endoplasmic reticulum</keyword>
<dbReference type="GO" id="GO:0009272">
    <property type="term" value="P:fungal-type cell wall biogenesis"/>
    <property type="evidence" value="ECO:0007669"/>
    <property type="project" value="TreeGrafter"/>
</dbReference>
<evidence type="ECO:0000256" key="6">
    <source>
        <dbReference type="ARBA" id="ARBA00022824"/>
    </source>
</evidence>
<feature type="domain" description="V-type proton ATPase subunit S1/VOA1 transmembrane" evidence="12">
    <location>
        <begin position="234"/>
        <end position="273"/>
    </location>
</feature>
<dbReference type="InterPro" id="IPR046756">
    <property type="entry name" value="VAS1/VOA1_TM"/>
</dbReference>
<evidence type="ECO:0000256" key="5">
    <source>
        <dbReference type="ARBA" id="ARBA00022729"/>
    </source>
</evidence>
<keyword evidence="4 10" id="KW-0812">Transmembrane</keyword>
<comment type="similarity">
    <text evidence="2">Belongs to the BIG1 family.</text>
</comment>
<organism evidence="13 14">
    <name type="scientific">Curvularia clavata</name>
    <dbReference type="NCBI Taxonomy" id="95742"/>
    <lineage>
        <taxon>Eukaryota</taxon>
        <taxon>Fungi</taxon>
        <taxon>Dikarya</taxon>
        <taxon>Ascomycota</taxon>
        <taxon>Pezizomycotina</taxon>
        <taxon>Dothideomycetes</taxon>
        <taxon>Pleosporomycetidae</taxon>
        <taxon>Pleosporales</taxon>
        <taxon>Pleosporineae</taxon>
        <taxon>Pleosporaceae</taxon>
        <taxon>Curvularia</taxon>
    </lineage>
</organism>
<keyword evidence="5 11" id="KW-0732">Signal</keyword>
<dbReference type="GO" id="GO:0005789">
    <property type="term" value="C:endoplasmic reticulum membrane"/>
    <property type="evidence" value="ECO:0007669"/>
    <property type="project" value="UniProtKB-SubCell"/>
</dbReference>
<keyword evidence="7 10" id="KW-1133">Transmembrane helix</keyword>
<dbReference type="GO" id="GO:0071555">
    <property type="term" value="P:cell wall organization"/>
    <property type="evidence" value="ECO:0007669"/>
    <property type="project" value="UniProtKB-KW"/>
</dbReference>
<dbReference type="EMBL" id="CP089278">
    <property type="protein sequence ID" value="USP79772.1"/>
    <property type="molecule type" value="Genomic_DNA"/>
</dbReference>
<keyword evidence="8 10" id="KW-0472">Membrane</keyword>
<evidence type="ECO:0000256" key="8">
    <source>
        <dbReference type="ARBA" id="ARBA00023136"/>
    </source>
</evidence>
<evidence type="ECO:0000256" key="3">
    <source>
        <dbReference type="ARBA" id="ARBA00022089"/>
    </source>
</evidence>
<evidence type="ECO:0000256" key="2">
    <source>
        <dbReference type="ARBA" id="ARBA00008203"/>
    </source>
</evidence>
<name>A0A9Q8ZCX8_CURCL</name>
<dbReference type="PANTHER" id="PTHR28285">
    <property type="entry name" value="PROTEIN BIG1"/>
    <property type="match status" value="1"/>
</dbReference>
<keyword evidence="9" id="KW-0961">Cell wall biogenesis/degradation</keyword>
<dbReference type="OrthoDB" id="9985059at2759"/>
<reference evidence="13" key="1">
    <citation type="submission" date="2021-12" db="EMBL/GenBank/DDBJ databases">
        <title>Curvularia clavata genome.</title>
        <authorList>
            <person name="Cao Y."/>
        </authorList>
    </citation>
    <scope>NUCLEOTIDE SEQUENCE</scope>
    <source>
        <strain evidence="13">Yc1106</strain>
    </source>
</reference>
<evidence type="ECO:0000256" key="7">
    <source>
        <dbReference type="ARBA" id="ARBA00022989"/>
    </source>
</evidence>
<evidence type="ECO:0000256" key="9">
    <source>
        <dbReference type="ARBA" id="ARBA00023316"/>
    </source>
</evidence>
<dbReference type="InterPro" id="IPR037654">
    <property type="entry name" value="Big1"/>
</dbReference>
<evidence type="ECO:0000313" key="14">
    <source>
        <dbReference type="Proteomes" id="UP001056012"/>
    </source>
</evidence>
<sequence>MVKTLAGALALAALPSALAFRNTSPFFLFSTADLLIPNNDAAIAASSDVTADVLKALEHCPTKSYLVVEQRGVSAADYADGRAAPQLSKYMAGKHAEVKSTVTIPDIAGNIDTMAITRHLVSKCGKGYNDDDTWFARQTFAAPPTSKALRVEQLQSDDATLEEFIINDAKSSDYTVIYITTPQTESQAKETIQQYTYEMDTPFPDAIQMELKRDLSAHAKPANATEGGLFERYQYFTPGIFMGFAAIIPLFLILLVGIRALNSLEVSYFAFSKEMGPNAQKKQ</sequence>
<dbReference type="Pfam" id="PF20520">
    <property type="entry name" value="Ac45-VOA1_TM"/>
    <property type="match status" value="1"/>
</dbReference>
<dbReference type="Proteomes" id="UP001056012">
    <property type="component" value="Chromosome 5"/>
</dbReference>
<evidence type="ECO:0000256" key="10">
    <source>
        <dbReference type="SAM" id="Phobius"/>
    </source>
</evidence>
<evidence type="ECO:0000256" key="4">
    <source>
        <dbReference type="ARBA" id="ARBA00022692"/>
    </source>
</evidence>
<evidence type="ECO:0000313" key="13">
    <source>
        <dbReference type="EMBL" id="USP79772.1"/>
    </source>
</evidence>
<evidence type="ECO:0000259" key="12">
    <source>
        <dbReference type="Pfam" id="PF20520"/>
    </source>
</evidence>
<protein>
    <recommendedName>
        <fullName evidence="3">Protein BIG1</fullName>
    </recommendedName>
</protein>
<gene>
    <name evidence="13" type="ORF">yc1106_07046</name>
</gene>
<dbReference type="VEuPathDB" id="FungiDB:yc1106_07046"/>
<feature type="transmembrane region" description="Helical" evidence="10">
    <location>
        <begin position="235"/>
        <end position="258"/>
    </location>
</feature>
<evidence type="ECO:0000256" key="1">
    <source>
        <dbReference type="ARBA" id="ARBA00004115"/>
    </source>
</evidence>
<proteinExistence type="inferred from homology"/>
<feature type="chain" id="PRO_5040391121" description="Protein BIG1" evidence="11">
    <location>
        <begin position="20"/>
        <end position="283"/>
    </location>
</feature>
<feature type="signal peptide" evidence="11">
    <location>
        <begin position="1"/>
        <end position="19"/>
    </location>
</feature>
<accession>A0A9Q8ZCX8</accession>
<keyword evidence="14" id="KW-1185">Reference proteome</keyword>
<dbReference type="PANTHER" id="PTHR28285:SF1">
    <property type="entry name" value="PROTEIN BIG1"/>
    <property type="match status" value="1"/>
</dbReference>
<dbReference type="AlphaFoldDB" id="A0A9Q8ZCX8"/>